<dbReference type="Proteomes" id="UP001167919">
    <property type="component" value="Unassembled WGS sequence"/>
</dbReference>
<reference evidence="4" key="2">
    <citation type="submission" date="2019-01" db="EMBL/GenBank/DDBJ databases">
        <title>Oenococcus sicerae UCMA17102.</title>
        <authorList>
            <person name="Cousin F.J."/>
            <person name="Le Guellec R."/>
            <person name="Cretenet M."/>
        </authorList>
    </citation>
    <scope>NUCLEOTIDE SEQUENCE</scope>
    <source>
        <strain evidence="4">UCMA17102</strain>
    </source>
</reference>
<feature type="transmembrane region" description="Helical" evidence="3">
    <location>
        <begin position="6"/>
        <end position="29"/>
    </location>
</feature>
<evidence type="ECO:0000313" key="7">
    <source>
        <dbReference type="Proteomes" id="UP001167919"/>
    </source>
</evidence>
<gene>
    <name evidence="5" type="ORF">DLJ48_00565</name>
    <name evidence="4" type="ORF">EVC35_07580</name>
</gene>
<protein>
    <submittedName>
        <fullName evidence="4">Type II secretion system protein</fullName>
    </submittedName>
</protein>
<dbReference type="EMBL" id="CP029684">
    <property type="protein sequence ID" value="QAS69120.1"/>
    <property type="molecule type" value="Genomic_DNA"/>
</dbReference>
<keyword evidence="6" id="KW-1185">Reference proteome</keyword>
<keyword evidence="3" id="KW-1133">Transmembrane helix</keyword>
<evidence type="ECO:0000313" key="6">
    <source>
        <dbReference type="Proteomes" id="UP000286907"/>
    </source>
</evidence>
<dbReference type="RefSeq" id="WP_128684953.1">
    <property type="nucleotide sequence ID" value="NZ_CP029684.2"/>
</dbReference>
<evidence type="ECO:0000256" key="2">
    <source>
        <dbReference type="ARBA" id="ARBA00023287"/>
    </source>
</evidence>
<proteinExistence type="predicted"/>
<dbReference type="Pfam" id="PF07963">
    <property type="entry name" value="N_methyl"/>
    <property type="match status" value="1"/>
</dbReference>
<dbReference type="AlphaFoldDB" id="A0AAJ1RA02"/>
<evidence type="ECO:0000256" key="3">
    <source>
        <dbReference type="SAM" id="Phobius"/>
    </source>
</evidence>
<reference evidence="5" key="3">
    <citation type="submission" date="2020-01" db="EMBL/GenBank/DDBJ databases">
        <authorList>
            <person name="Cousin F.J."/>
            <person name="Le Guellec R."/>
            <person name="Cretenet M."/>
        </authorList>
    </citation>
    <scope>NUCLEOTIDE SEQUENCE</scope>
    <source>
        <strain evidence="5">UCMA 15228</strain>
    </source>
</reference>
<name>A0AAJ1RA02_9LACO</name>
<dbReference type="GO" id="GO:0030420">
    <property type="term" value="P:establishment of competence for transformation"/>
    <property type="evidence" value="ECO:0007669"/>
    <property type="project" value="UniProtKB-KW"/>
</dbReference>
<dbReference type="InterPro" id="IPR012902">
    <property type="entry name" value="N_methyl_site"/>
</dbReference>
<dbReference type="NCBIfam" id="TIGR02532">
    <property type="entry name" value="IV_pilin_GFxxxE"/>
    <property type="match status" value="1"/>
</dbReference>
<keyword evidence="3" id="KW-0812">Transmembrane</keyword>
<keyword evidence="2" id="KW-0178">Competence</keyword>
<accession>A0AAJ1RA02</accession>
<sequence>MFRNKAFTLLESLIVLSIIAFLCAIAVSLPRPTEKQVTKSFLKKYESFYSQAQLSAQRSNRDTELIFNQNDIYFSDCHKRLQRLAIPKEILAPSRKMVIKANGYVAPMTLIFSNPEGDRKFSLIYSLGFGNYRVEKSK</sequence>
<evidence type="ECO:0000313" key="5">
    <source>
        <dbReference type="EMBL" id="QAS69120.1"/>
    </source>
</evidence>
<dbReference type="Proteomes" id="UP000286907">
    <property type="component" value="Chromosome"/>
</dbReference>
<keyword evidence="3" id="KW-0472">Membrane</keyword>
<evidence type="ECO:0000313" key="4">
    <source>
        <dbReference type="EMBL" id="MDN6900843.1"/>
    </source>
</evidence>
<comment type="subcellular location">
    <subcellularLocation>
        <location evidence="1">Cell surface</location>
    </subcellularLocation>
</comment>
<organism evidence="4 7">
    <name type="scientific">Oenococcus sicerae</name>
    <dbReference type="NCBI Taxonomy" id="2203724"/>
    <lineage>
        <taxon>Bacteria</taxon>
        <taxon>Bacillati</taxon>
        <taxon>Bacillota</taxon>
        <taxon>Bacilli</taxon>
        <taxon>Lactobacillales</taxon>
        <taxon>Lactobacillaceae</taxon>
        <taxon>Oenococcus</taxon>
    </lineage>
</organism>
<evidence type="ECO:0000256" key="1">
    <source>
        <dbReference type="ARBA" id="ARBA00004241"/>
    </source>
</evidence>
<dbReference type="GO" id="GO:0009986">
    <property type="term" value="C:cell surface"/>
    <property type="evidence" value="ECO:0007669"/>
    <property type="project" value="UniProtKB-SubCell"/>
</dbReference>
<dbReference type="EMBL" id="SDWY01000004">
    <property type="protein sequence ID" value="MDN6900843.1"/>
    <property type="molecule type" value="Genomic_DNA"/>
</dbReference>
<reference evidence="5 6" key="1">
    <citation type="journal article" date="2019" name="Syst. Appl. Microbiol.">
        <title>Oenococcus sicerae sp. nov., isolated from French cider.</title>
        <authorList>
            <person name="Cousin F.J."/>
            <person name="Le Guellec R."/>
            <person name="Chagnot C."/>
            <person name="Goux D."/>
            <person name="Dalmasso M."/>
            <person name="Laplace J.M."/>
            <person name="Cretenet M."/>
        </authorList>
    </citation>
    <scope>NUCLEOTIDE SEQUENCE [LARGE SCALE GENOMIC DNA]</scope>
    <source>
        <strain evidence="5 6">UCMA 15228</strain>
    </source>
</reference>